<keyword evidence="8" id="KW-1185">Reference proteome</keyword>
<evidence type="ECO:0008006" key="9">
    <source>
        <dbReference type="Google" id="ProtNLM"/>
    </source>
</evidence>
<feature type="region of interest" description="Disordered" evidence="5">
    <location>
        <begin position="1"/>
        <end position="80"/>
    </location>
</feature>
<protein>
    <recommendedName>
        <fullName evidence="9">Major facilitator superfamily (MFS) profile domain-containing protein</fullName>
    </recommendedName>
</protein>
<evidence type="ECO:0000313" key="8">
    <source>
        <dbReference type="Proteomes" id="UP000023152"/>
    </source>
</evidence>
<evidence type="ECO:0000256" key="1">
    <source>
        <dbReference type="ARBA" id="ARBA00004141"/>
    </source>
</evidence>
<keyword evidence="2 6" id="KW-0812">Transmembrane</keyword>
<evidence type="ECO:0000313" key="7">
    <source>
        <dbReference type="EMBL" id="ETO06497.1"/>
    </source>
</evidence>
<evidence type="ECO:0000256" key="4">
    <source>
        <dbReference type="ARBA" id="ARBA00023136"/>
    </source>
</evidence>
<feature type="transmembrane region" description="Helical" evidence="6">
    <location>
        <begin position="174"/>
        <end position="193"/>
    </location>
</feature>
<comment type="caution">
    <text evidence="7">The sequence shown here is derived from an EMBL/GenBank/DDBJ whole genome shotgun (WGS) entry which is preliminary data.</text>
</comment>
<dbReference type="Gene3D" id="1.20.1250.20">
    <property type="entry name" value="MFS general substrate transporter like domains"/>
    <property type="match status" value="1"/>
</dbReference>
<dbReference type="PANTHER" id="PTHR43184">
    <property type="entry name" value="MAJOR FACILITATOR SUPERFAMILY TRANSPORTER 16, ISOFORM B"/>
    <property type="match status" value="1"/>
</dbReference>
<dbReference type="InterPro" id="IPR036259">
    <property type="entry name" value="MFS_trans_sf"/>
</dbReference>
<sequence>MYSHKYVANSLVEQPRANTPDSESEEHKQVVHSLLPAAVSGRDSLENEHEHELKDEHEDKHEHDEKHDISSPPQNLPSSQHNTTKQILFVCLSVWLLYQIKEVKHLIGEKSKEKTTHEKERTRTQISFWEAIRIPNVIMYAVCYSCLKSVNYAMFFWLPYYLGNSFGDSTANQLSMLYNVGQIFGSWICGWISDSMHKRSPAIFSFWFWRFYLPFYCAQTRPTGCLLGP</sequence>
<dbReference type="Proteomes" id="UP000023152">
    <property type="component" value="Unassembled WGS sequence"/>
</dbReference>
<evidence type="ECO:0000256" key="2">
    <source>
        <dbReference type="ARBA" id="ARBA00022692"/>
    </source>
</evidence>
<comment type="subcellular location">
    <subcellularLocation>
        <location evidence="1">Membrane</location>
        <topology evidence="1">Multi-pass membrane protein</topology>
    </subcellularLocation>
</comment>
<feature type="compositionally biased region" description="Polar residues" evidence="5">
    <location>
        <begin position="71"/>
        <end position="80"/>
    </location>
</feature>
<dbReference type="EMBL" id="ASPP01027079">
    <property type="protein sequence ID" value="ETO06497.1"/>
    <property type="molecule type" value="Genomic_DNA"/>
</dbReference>
<evidence type="ECO:0000256" key="6">
    <source>
        <dbReference type="SAM" id="Phobius"/>
    </source>
</evidence>
<dbReference type="SUPFAM" id="SSF103473">
    <property type="entry name" value="MFS general substrate transporter"/>
    <property type="match status" value="1"/>
</dbReference>
<dbReference type="AlphaFoldDB" id="X6LZC6"/>
<dbReference type="Pfam" id="PF07690">
    <property type="entry name" value="MFS_1"/>
    <property type="match status" value="1"/>
</dbReference>
<keyword evidence="3 6" id="KW-1133">Transmembrane helix</keyword>
<feature type="compositionally biased region" description="Basic and acidic residues" evidence="5">
    <location>
        <begin position="43"/>
        <end position="69"/>
    </location>
</feature>
<evidence type="ECO:0000256" key="5">
    <source>
        <dbReference type="SAM" id="MobiDB-lite"/>
    </source>
</evidence>
<accession>X6LZC6</accession>
<organism evidence="7 8">
    <name type="scientific">Reticulomyxa filosa</name>
    <dbReference type="NCBI Taxonomy" id="46433"/>
    <lineage>
        <taxon>Eukaryota</taxon>
        <taxon>Sar</taxon>
        <taxon>Rhizaria</taxon>
        <taxon>Retaria</taxon>
        <taxon>Foraminifera</taxon>
        <taxon>Monothalamids</taxon>
        <taxon>Reticulomyxidae</taxon>
        <taxon>Reticulomyxa</taxon>
    </lineage>
</organism>
<feature type="transmembrane region" description="Helical" evidence="6">
    <location>
        <begin position="137"/>
        <end position="162"/>
    </location>
</feature>
<keyword evidence="4 6" id="KW-0472">Membrane</keyword>
<dbReference type="GO" id="GO:0005789">
    <property type="term" value="C:endoplasmic reticulum membrane"/>
    <property type="evidence" value="ECO:0007669"/>
    <property type="project" value="TreeGrafter"/>
</dbReference>
<evidence type="ECO:0000256" key="3">
    <source>
        <dbReference type="ARBA" id="ARBA00022989"/>
    </source>
</evidence>
<dbReference type="GO" id="GO:0022857">
    <property type="term" value="F:transmembrane transporter activity"/>
    <property type="evidence" value="ECO:0007669"/>
    <property type="project" value="InterPro"/>
</dbReference>
<dbReference type="PANTHER" id="PTHR43184:SF12">
    <property type="entry name" value="SUGAR PHOSPHATE EXCHANGER 3"/>
    <property type="match status" value="1"/>
</dbReference>
<dbReference type="OrthoDB" id="3639251at2759"/>
<name>X6LZC6_RETFI</name>
<proteinExistence type="predicted"/>
<reference evidence="7 8" key="1">
    <citation type="journal article" date="2013" name="Curr. Biol.">
        <title>The Genome of the Foraminiferan Reticulomyxa filosa.</title>
        <authorList>
            <person name="Glockner G."/>
            <person name="Hulsmann N."/>
            <person name="Schleicher M."/>
            <person name="Noegel A.A."/>
            <person name="Eichinger L."/>
            <person name="Gallinger C."/>
            <person name="Pawlowski J."/>
            <person name="Sierra R."/>
            <person name="Euteneuer U."/>
            <person name="Pillet L."/>
            <person name="Moustafa A."/>
            <person name="Platzer M."/>
            <person name="Groth M."/>
            <person name="Szafranski K."/>
            <person name="Schliwa M."/>
        </authorList>
    </citation>
    <scope>NUCLEOTIDE SEQUENCE [LARGE SCALE GENOMIC DNA]</scope>
</reference>
<gene>
    <name evidence="7" type="ORF">RFI_30895</name>
</gene>
<dbReference type="InterPro" id="IPR011701">
    <property type="entry name" value="MFS"/>
</dbReference>